<comment type="similarity">
    <text evidence="1">Belongs to the 'GDSL' lipolytic enzyme family.</text>
</comment>
<dbReference type="GO" id="GO:0006629">
    <property type="term" value="P:lipid metabolic process"/>
    <property type="evidence" value="ECO:0007669"/>
    <property type="project" value="UniProtKB-KW"/>
</dbReference>
<dbReference type="Proteomes" id="UP000823388">
    <property type="component" value="Chromosome 8K"/>
</dbReference>
<evidence type="ECO:0000256" key="2">
    <source>
        <dbReference type="ARBA" id="ARBA00022801"/>
    </source>
</evidence>
<evidence type="ECO:0000313" key="6">
    <source>
        <dbReference type="EMBL" id="KAG2622655.1"/>
    </source>
</evidence>
<evidence type="ECO:0008006" key="8">
    <source>
        <dbReference type="Google" id="ProtNLM"/>
    </source>
</evidence>
<dbReference type="Pfam" id="PF00657">
    <property type="entry name" value="Lipase_GDSL"/>
    <property type="match status" value="1"/>
</dbReference>
<reference evidence="6" key="1">
    <citation type="submission" date="2020-05" db="EMBL/GenBank/DDBJ databases">
        <title>WGS assembly of Panicum virgatum.</title>
        <authorList>
            <person name="Lovell J.T."/>
            <person name="Jenkins J."/>
            <person name="Shu S."/>
            <person name="Juenger T.E."/>
            <person name="Schmutz J."/>
        </authorList>
    </citation>
    <scope>NUCLEOTIDE SEQUENCE</scope>
    <source>
        <strain evidence="6">AP13</strain>
    </source>
</reference>
<keyword evidence="2" id="KW-0378">Hydrolase</keyword>
<dbReference type="EMBL" id="CM029051">
    <property type="protein sequence ID" value="KAG2559630.1"/>
    <property type="molecule type" value="Genomic_DNA"/>
</dbReference>
<keyword evidence="3" id="KW-0443">Lipid metabolism</keyword>
<dbReference type="Proteomes" id="UP000823388">
    <property type="component" value="Chromosome 3K"/>
</dbReference>
<evidence type="ECO:0000256" key="1">
    <source>
        <dbReference type="ARBA" id="ARBA00008668"/>
    </source>
</evidence>
<dbReference type="InterPro" id="IPR001087">
    <property type="entry name" value="GDSL"/>
</dbReference>
<proteinExistence type="inferred from homology"/>
<evidence type="ECO:0000313" key="5">
    <source>
        <dbReference type="EMBL" id="KAG2559630.1"/>
    </source>
</evidence>
<dbReference type="SUPFAM" id="SSF52266">
    <property type="entry name" value="SGNH hydrolase"/>
    <property type="match status" value="1"/>
</dbReference>
<dbReference type="GO" id="GO:0016788">
    <property type="term" value="F:hydrolase activity, acting on ester bonds"/>
    <property type="evidence" value="ECO:0007669"/>
    <property type="project" value="InterPro"/>
</dbReference>
<dbReference type="InterPro" id="IPR036514">
    <property type="entry name" value="SGNH_hydro_sf"/>
</dbReference>
<accession>A0A8T0UKX5</accession>
<dbReference type="EMBL" id="CM029041">
    <property type="protein sequence ID" value="KAG2622655.1"/>
    <property type="molecule type" value="Genomic_DNA"/>
</dbReference>
<comment type="caution">
    <text evidence="6">The sequence shown here is derived from an EMBL/GenBank/DDBJ whole genome shotgun (WGS) entry which is preliminary data.</text>
</comment>
<organism evidence="6 7">
    <name type="scientific">Panicum virgatum</name>
    <name type="common">Blackwell switchgrass</name>
    <dbReference type="NCBI Taxonomy" id="38727"/>
    <lineage>
        <taxon>Eukaryota</taxon>
        <taxon>Viridiplantae</taxon>
        <taxon>Streptophyta</taxon>
        <taxon>Embryophyta</taxon>
        <taxon>Tracheophyta</taxon>
        <taxon>Spermatophyta</taxon>
        <taxon>Magnoliopsida</taxon>
        <taxon>Liliopsida</taxon>
        <taxon>Poales</taxon>
        <taxon>Poaceae</taxon>
        <taxon>PACMAD clade</taxon>
        <taxon>Panicoideae</taxon>
        <taxon>Panicodae</taxon>
        <taxon>Paniceae</taxon>
        <taxon>Panicinae</taxon>
        <taxon>Panicum</taxon>
        <taxon>Panicum sect. Hiantes</taxon>
    </lineage>
</organism>
<keyword evidence="7" id="KW-1185">Reference proteome</keyword>
<dbReference type="Gene3D" id="3.40.50.1110">
    <property type="entry name" value="SGNH hydrolase"/>
    <property type="match status" value="1"/>
</dbReference>
<feature type="signal peptide" evidence="4">
    <location>
        <begin position="1"/>
        <end position="27"/>
    </location>
</feature>
<dbReference type="PANTHER" id="PTHR46020:SF15">
    <property type="entry name" value="SGNH HYDROLASE-TYPE ESTERASE DOMAIN-CONTAINING PROTEIN"/>
    <property type="match status" value="1"/>
</dbReference>
<gene>
    <name evidence="6" type="ORF">PVAP13_3KG044600</name>
    <name evidence="5" type="ORF">PVAP13_8KG019900</name>
</gene>
<protein>
    <recommendedName>
        <fullName evidence="8">GDSL esterase/lipase</fullName>
    </recommendedName>
</protein>
<name>A0A8T0UKX5_PANVG</name>
<evidence type="ECO:0000256" key="3">
    <source>
        <dbReference type="ARBA" id="ARBA00023098"/>
    </source>
</evidence>
<evidence type="ECO:0000313" key="7">
    <source>
        <dbReference type="Proteomes" id="UP000823388"/>
    </source>
</evidence>
<dbReference type="PANTHER" id="PTHR46020">
    <property type="entry name" value="OSJNBB0059K02.9 PROTEIN"/>
    <property type="match status" value="1"/>
</dbReference>
<keyword evidence="4" id="KW-0732">Signal</keyword>
<dbReference type="AlphaFoldDB" id="A0A8T0UKX5"/>
<dbReference type="OrthoDB" id="671228at2759"/>
<sequence length="343" mass="37691">MSTKLVLTAACCFLLLLLLNGAHHVEARRHRERRKDYMLLVFGDSFADAGNRLMRSSAKSRASRGWYYPYGSSDSAHRNRATGRLSDGLVQSDFLARMLGNNDESPPPYSPGEDGSDGVNFALPFSGVLNGPQEETALGTQIDQLTRMVNRRDVDLDDDYSVALVSVSNGHDYSHVSDTTSSEQMNAYIRDVTDGIVDAVKRLQDLGVSKVLVNSLPPLGCTPWRSRLSSYARCDSSGNNIANTHNMLLAQKLSGFEDVLLLDLYSTFDSVARSKSGSTPCCDTSDPNGYCGQEDGSGRAQYSLCANPDSYFYWDYMHPTQAGWEAVMDQLRGPIQDFLAISS</sequence>
<feature type="chain" id="PRO_5036274846" description="GDSL esterase/lipase" evidence="4">
    <location>
        <begin position="28"/>
        <end position="343"/>
    </location>
</feature>
<evidence type="ECO:0000256" key="4">
    <source>
        <dbReference type="SAM" id="SignalP"/>
    </source>
</evidence>